<organism evidence="3 4">
    <name type="scientific">Pseudaquabacterium terrae</name>
    <dbReference type="NCBI Taxonomy" id="2732868"/>
    <lineage>
        <taxon>Bacteria</taxon>
        <taxon>Pseudomonadati</taxon>
        <taxon>Pseudomonadota</taxon>
        <taxon>Betaproteobacteria</taxon>
        <taxon>Burkholderiales</taxon>
        <taxon>Sphaerotilaceae</taxon>
        <taxon>Pseudaquabacterium</taxon>
    </lineage>
</organism>
<gene>
    <name evidence="3" type="ORF">HLB44_24050</name>
</gene>
<accession>A0ABX2EN89</accession>
<feature type="compositionally biased region" description="Low complexity" evidence="1">
    <location>
        <begin position="59"/>
        <end position="78"/>
    </location>
</feature>
<protein>
    <submittedName>
        <fullName evidence="3">DUF4124 domain-containing protein</fullName>
    </submittedName>
</protein>
<evidence type="ECO:0000259" key="2">
    <source>
        <dbReference type="Pfam" id="PF13511"/>
    </source>
</evidence>
<feature type="domain" description="DUF4124" evidence="2">
    <location>
        <begin position="14"/>
        <end position="65"/>
    </location>
</feature>
<feature type="compositionally biased region" description="Basic and acidic residues" evidence="1">
    <location>
        <begin position="43"/>
        <end position="58"/>
    </location>
</feature>
<feature type="compositionally biased region" description="Basic and acidic residues" evidence="1">
    <location>
        <begin position="80"/>
        <end position="106"/>
    </location>
</feature>
<evidence type="ECO:0000313" key="3">
    <source>
        <dbReference type="EMBL" id="NRF70083.1"/>
    </source>
</evidence>
<evidence type="ECO:0000256" key="1">
    <source>
        <dbReference type="SAM" id="MobiDB-lite"/>
    </source>
</evidence>
<reference evidence="3 4" key="1">
    <citation type="submission" date="2020-05" db="EMBL/GenBank/DDBJ databases">
        <title>Aquincola sp. isolate from soil.</title>
        <authorList>
            <person name="Han J."/>
            <person name="Kim D.-U."/>
        </authorList>
    </citation>
    <scope>NUCLEOTIDE SEQUENCE [LARGE SCALE GENOMIC DNA]</scope>
    <source>
        <strain evidence="3 4">S2</strain>
    </source>
</reference>
<dbReference type="RefSeq" id="WP_173128263.1">
    <property type="nucleotide sequence ID" value="NZ_JABRWJ010000007.1"/>
</dbReference>
<proteinExistence type="predicted"/>
<dbReference type="EMBL" id="JABRWJ010000007">
    <property type="protein sequence ID" value="NRF70083.1"/>
    <property type="molecule type" value="Genomic_DNA"/>
</dbReference>
<sequence length="165" mass="18324">MQWDRALWIATAALMVALPVHAQWKWKDGKGQVHISDLPPPREVPEKDVLQRPSEVKRAPAAPAASAPAAASAAVAQAKPRLDPELEARRARAEQEQKAQAKALEDKNAAIRADNCQRAKQNLATLDSGIRITRVNDKGEREFLDDKARAEEVQRVRQVIQSECR</sequence>
<keyword evidence="4" id="KW-1185">Reference proteome</keyword>
<name>A0ABX2EN89_9BURK</name>
<feature type="region of interest" description="Disordered" evidence="1">
    <location>
        <begin position="33"/>
        <end position="106"/>
    </location>
</feature>
<comment type="caution">
    <text evidence="3">The sequence shown here is derived from an EMBL/GenBank/DDBJ whole genome shotgun (WGS) entry which is preliminary data.</text>
</comment>
<dbReference type="InterPro" id="IPR025392">
    <property type="entry name" value="DUF4124"/>
</dbReference>
<dbReference type="Proteomes" id="UP000737171">
    <property type="component" value="Unassembled WGS sequence"/>
</dbReference>
<evidence type="ECO:0000313" key="4">
    <source>
        <dbReference type="Proteomes" id="UP000737171"/>
    </source>
</evidence>
<dbReference type="Pfam" id="PF13511">
    <property type="entry name" value="DUF4124"/>
    <property type="match status" value="1"/>
</dbReference>